<dbReference type="EMBL" id="JANSHE010003027">
    <property type="protein sequence ID" value="KAJ2988101.1"/>
    <property type="molecule type" value="Genomic_DNA"/>
</dbReference>
<reference evidence="1" key="1">
    <citation type="submission" date="2022-08" db="EMBL/GenBank/DDBJ databases">
        <title>Genome Sequence of Pycnoporus sanguineus.</title>
        <authorList>
            <person name="Buettner E."/>
        </authorList>
    </citation>
    <scope>NUCLEOTIDE SEQUENCE</scope>
    <source>
        <strain evidence="1">CG-C14</strain>
    </source>
</reference>
<sequence>MPAAPQDECRALLAARLGPALILRDTNIVADSTPSAASLLSYSRESEDRVAALAPEECTFESVFLALAFSYAKRQSIIGLSEFYQDVSTSQELRDASTEAENLIRDFRTDSSMRLNVFRAQQAAQKNIKQSGECLPPEEQRLVDKVISDGARAGLALADAERQKLTELKKELGQACVKFTSIITFSLEVLKGVPEDAMSGFKKRIEGEKEI</sequence>
<evidence type="ECO:0000313" key="1">
    <source>
        <dbReference type="EMBL" id="KAJ2988101.1"/>
    </source>
</evidence>
<comment type="caution">
    <text evidence="1">The sequence shown here is derived from an EMBL/GenBank/DDBJ whole genome shotgun (WGS) entry which is preliminary data.</text>
</comment>
<name>A0ACC1P7R5_9APHY</name>
<organism evidence="1 2">
    <name type="scientific">Trametes sanguinea</name>
    <dbReference type="NCBI Taxonomy" id="158606"/>
    <lineage>
        <taxon>Eukaryota</taxon>
        <taxon>Fungi</taxon>
        <taxon>Dikarya</taxon>
        <taxon>Basidiomycota</taxon>
        <taxon>Agaricomycotina</taxon>
        <taxon>Agaricomycetes</taxon>
        <taxon>Polyporales</taxon>
        <taxon>Polyporaceae</taxon>
        <taxon>Trametes</taxon>
    </lineage>
</organism>
<protein>
    <submittedName>
        <fullName evidence="1">Uncharacterized protein</fullName>
    </submittedName>
</protein>
<dbReference type="Proteomes" id="UP001144978">
    <property type="component" value="Unassembled WGS sequence"/>
</dbReference>
<evidence type="ECO:0000313" key="2">
    <source>
        <dbReference type="Proteomes" id="UP001144978"/>
    </source>
</evidence>
<gene>
    <name evidence="1" type="ORF">NUW54_g9220</name>
</gene>
<proteinExistence type="predicted"/>
<accession>A0ACC1P7R5</accession>
<keyword evidence="2" id="KW-1185">Reference proteome</keyword>